<comment type="caution">
    <text evidence="15">The sequence shown here is derived from an EMBL/GenBank/DDBJ whole genome shotgun (WGS) entry which is preliminary data.</text>
</comment>
<protein>
    <recommendedName>
        <fullName evidence="13">Cytochrome c-552</fullName>
        <ecNumber evidence="13">1.7.2.2</ecNumber>
    </recommendedName>
    <alternativeName>
        <fullName evidence="13">Ammonia-forming cytochrome c nitrite reductase</fullName>
        <shortName evidence="13">Cytochrome c nitrite reductase</shortName>
    </alternativeName>
</protein>
<feature type="binding site" description="covalent" evidence="13">
    <location>
        <position position="189"/>
    </location>
    <ligand>
        <name>heme c</name>
        <dbReference type="ChEBI" id="CHEBI:61717"/>
        <label>2</label>
    </ligand>
</feature>
<dbReference type="Pfam" id="PF02335">
    <property type="entry name" value="Cytochrom_C552"/>
    <property type="match status" value="1"/>
</dbReference>
<dbReference type="InterPro" id="IPR036280">
    <property type="entry name" value="Multihaem_cyt_sf"/>
</dbReference>
<feature type="binding site" description="covalent" evidence="13">
    <location>
        <position position="186"/>
    </location>
    <ligand>
        <name>heme c</name>
        <dbReference type="ChEBI" id="CHEBI:61717"/>
        <label>2</label>
    </ligand>
</feature>
<comment type="function">
    <text evidence="13">Catalyzes the reduction of nitrite to ammonia, consuming six electrons in the process.</text>
</comment>
<feature type="binding site" description="axial binding residue" evidence="13">
    <location>
        <position position="340"/>
    </location>
    <ligand>
        <name>heme c</name>
        <dbReference type="ChEBI" id="CHEBI:61717"/>
        <label>5</label>
    </ligand>
    <ligandPart>
        <name>Fe</name>
        <dbReference type="ChEBI" id="CHEBI:18248"/>
    </ligandPart>
</feature>
<evidence type="ECO:0000256" key="8">
    <source>
        <dbReference type="ARBA" id="ARBA00022837"/>
    </source>
</evidence>
<feature type="binding site" description="covalent" evidence="13">
    <location>
        <position position="308"/>
    </location>
    <ligand>
        <name>heme c</name>
        <dbReference type="ChEBI" id="CHEBI:61717"/>
        <label>4</label>
    </ligand>
</feature>
<feature type="binding site" evidence="13">
    <location>
        <position position="235"/>
    </location>
    <ligand>
        <name>substrate</name>
    </ligand>
</feature>
<dbReference type="SUPFAM" id="SSF48695">
    <property type="entry name" value="Multiheme cytochromes"/>
    <property type="match status" value="1"/>
</dbReference>
<keyword evidence="9 13" id="KW-0249">Electron transport</keyword>
<dbReference type="GO" id="GO:0005509">
    <property type="term" value="F:calcium ion binding"/>
    <property type="evidence" value="ECO:0007669"/>
    <property type="project" value="UniProtKB-UniRule"/>
</dbReference>
<sequence>MKPINESVNRRPLLGWLIFLASLIVVVLLGILASSIMERRAESVFAYTPQVKHDQWEPRNEVWGENFPREFETYYKTADTSFNSKYNGSAMIDMLEVDPRLVVLWAGYGFSKDYNQGRGHYYAIEDLQNTLRTGGPKTENDGPMPATCWTCKSPDVPRLMNEIGVAEFYKGKWAGKGHEVVNPIGCADCHDAKTMNLRVTRPALIEAFQRQGKNIEDATHQEMRSLVCAQCHVEYYFDKKKVDGANYLTFPWDKGMNVEAMEEYYDEIEFKDWTHKLSKAPMLKAQHPGYEVYLKGIHADRGVSCADCHMPYKSEGGQKFTDHHIQSPLNNVANSCQVCHREETEKLIKNVYTRQDQIIENRDKLEELLVRAHVEAKKAWDLGADEATMKPVLMMIRHAQWRWDYAAASHGGSFHAPTEISRVVSTGIVRAQEARLQLARIFASKGFNEEVAYPDIATKAKAQKFIGLDIEKLEAEKAEFKKNMLPEWKKKAEERESAYQVKR</sequence>
<dbReference type="EMBL" id="QQWG01000003">
    <property type="protein sequence ID" value="RRG23613.1"/>
    <property type="molecule type" value="Genomic_DNA"/>
</dbReference>
<comment type="cofactor">
    <cofactor evidence="13">
        <name>Ca(2+)</name>
        <dbReference type="ChEBI" id="CHEBI:29108"/>
    </cofactor>
    <text evidence="13">Binds 1 Ca(2+) ion per monomer.</text>
</comment>
<feature type="binding site" description="axial binding residue" evidence="13">
    <location>
        <position position="415"/>
    </location>
    <ligand>
        <name>heme c</name>
        <dbReference type="ChEBI" id="CHEBI:61717"/>
        <label>4</label>
    </ligand>
    <ligandPart>
        <name>Fe</name>
        <dbReference type="ChEBI" id="CHEBI:18248"/>
    </ligandPart>
</feature>
<dbReference type="CDD" id="cd00548">
    <property type="entry name" value="NrfA-like"/>
    <property type="match status" value="1"/>
</dbReference>
<comment type="similarity">
    <text evidence="2 13">Belongs to the cytochrome c-552 family.</text>
</comment>
<comment type="subcellular location">
    <subcellularLocation>
        <location evidence="1">Cell envelope</location>
    </subcellularLocation>
    <subcellularLocation>
        <location evidence="13">Periplasm</location>
    </subcellularLocation>
</comment>
<accession>A0A425Y537</accession>
<feature type="binding site" evidence="13">
    <location>
        <position position="235"/>
    </location>
    <ligand>
        <name>Ca(2+)</name>
        <dbReference type="ChEBI" id="CHEBI:29108"/>
    </ligand>
</feature>
<dbReference type="RefSeq" id="WP_125029652.1">
    <property type="nucleotide sequence ID" value="NZ_JAPXVP010000003.1"/>
</dbReference>
<dbReference type="GO" id="GO:0005506">
    <property type="term" value="F:iron ion binding"/>
    <property type="evidence" value="ECO:0007669"/>
    <property type="project" value="UniProtKB-UniRule"/>
</dbReference>
<dbReference type="NCBIfam" id="NF008339">
    <property type="entry name" value="PRK11125.1"/>
    <property type="match status" value="1"/>
</dbReference>
<keyword evidence="14" id="KW-0472">Membrane</keyword>
<dbReference type="Gene3D" id="1.10.1130.10">
    <property type="entry name" value="Flavocytochrome C3, Chain A"/>
    <property type="match status" value="1"/>
</dbReference>
<feature type="binding site" description="covalent" evidence="13">
    <location>
        <position position="148"/>
    </location>
    <ligand>
        <name>heme c</name>
        <dbReference type="ChEBI" id="CHEBI:61717"/>
        <label>1</label>
    </ligand>
</feature>
<evidence type="ECO:0000313" key="16">
    <source>
        <dbReference type="Proteomes" id="UP000285794"/>
    </source>
</evidence>
<feature type="binding site" description="axial binding residue" evidence="13">
    <location>
        <position position="309"/>
    </location>
    <ligand>
        <name>heme c</name>
        <dbReference type="ChEBI" id="CHEBI:61717"/>
        <label>4</label>
    </ligand>
    <ligandPart>
        <name>Fe</name>
        <dbReference type="ChEBI" id="CHEBI:18248"/>
    </ligandPart>
</feature>
<evidence type="ECO:0000256" key="5">
    <source>
        <dbReference type="ARBA" id="ARBA00022723"/>
    </source>
</evidence>
<dbReference type="PANTHER" id="PTHR30633">
    <property type="entry name" value="CYTOCHROME C-552 RESPIRATORY NITRITE REDUCTASE"/>
    <property type="match status" value="1"/>
</dbReference>
<dbReference type="GO" id="GO:0020037">
    <property type="term" value="F:heme binding"/>
    <property type="evidence" value="ECO:0007669"/>
    <property type="project" value="InterPro"/>
</dbReference>
<keyword evidence="8 13" id="KW-0106">Calcium</keyword>
<feature type="binding site" description="axial binding residue" evidence="13">
    <location>
        <position position="120"/>
    </location>
    <ligand>
        <name>heme c</name>
        <dbReference type="ChEBI" id="CHEBI:61717"/>
        <label>3</label>
    </ligand>
    <ligandPart>
        <name>Fe</name>
        <dbReference type="ChEBI" id="CHEBI:18248"/>
    </ligandPart>
</feature>
<keyword evidence="5 13" id="KW-0479">Metal-binding</keyword>
<evidence type="ECO:0000256" key="2">
    <source>
        <dbReference type="ARBA" id="ARBA00009288"/>
    </source>
</evidence>
<keyword evidence="6 13" id="KW-0732">Signal</keyword>
<dbReference type="UniPathway" id="UPA00653"/>
<dbReference type="GO" id="GO:0030288">
    <property type="term" value="C:outer membrane-bounded periplasmic space"/>
    <property type="evidence" value="ECO:0007669"/>
    <property type="project" value="TreeGrafter"/>
</dbReference>
<dbReference type="AlphaFoldDB" id="A0A425Y537"/>
<evidence type="ECO:0000256" key="12">
    <source>
        <dbReference type="ARBA" id="ARBA00049131"/>
    </source>
</evidence>
<comment type="cofactor">
    <cofactor evidence="13">
        <name>heme c</name>
        <dbReference type="ChEBI" id="CHEBI:61717"/>
    </cofactor>
    <text evidence="13">Binds 5 heme c groups covalently per monomer.</text>
</comment>
<dbReference type="Gene3D" id="1.20.140.10">
    <property type="entry name" value="Butyryl-CoA Dehydrogenase, subunit A, domain 3"/>
    <property type="match status" value="1"/>
</dbReference>
<keyword evidence="14" id="KW-1133">Transmembrane helix</keyword>
<keyword evidence="3 13" id="KW-0813">Transport</keyword>
<keyword evidence="16" id="KW-1185">Reference proteome</keyword>
<dbReference type="OrthoDB" id="9780421at2"/>
<dbReference type="GO" id="GO:0042128">
    <property type="term" value="P:nitrate assimilation"/>
    <property type="evidence" value="ECO:0007669"/>
    <property type="project" value="UniProtKB-UniRule"/>
</dbReference>
<feature type="binding site" description="covalent" evidence="13">
    <location>
        <position position="336"/>
    </location>
    <ligand>
        <name>heme c</name>
        <dbReference type="ChEBI" id="CHEBI:61717"/>
        <label>5</label>
    </ligand>
</feature>
<dbReference type="InterPro" id="IPR003321">
    <property type="entry name" value="Cyt_c552"/>
</dbReference>
<keyword evidence="14" id="KW-0812">Transmembrane</keyword>
<dbReference type="HAMAP" id="MF_01182">
    <property type="entry name" value="Cytochrom_C552"/>
    <property type="match status" value="1"/>
</dbReference>
<organism evidence="15 16">
    <name type="scientific">Ancylomarina euxinus</name>
    <dbReference type="NCBI Taxonomy" id="2283627"/>
    <lineage>
        <taxon>Bacteria</taxon>
        <taxon>Pseudomonadati</taxon>
        <taxon>Bacteroidota</taxon>
        <taxon>Bacteroidia</taxon>
        <taxon>Marinilabiliales</taxon>
        <taxon>Marinifilaceae</taxon>
        <taxon>Ancylomarina</taxon>
    </lineage>
</organism>
<feature type="binding site" evidence="13">
    <location>
        <position position="284"/>
    </location>
    <ligand>
        <name>Ca(2+)</name>
        <dbReference type="ChEBI" id="CHEBI:29108"/>
    </ligand>
</feature>
<feature type="binding site" description="covalent" evidence="13">
    <location>
        <position position="231"/>
    </location>
    <ligand>
        <name>heme c</name>
        <dbReference type="ChEBI" id="CHEBI:61717"/>
        <label>3</label>
    </ligand>
</feature>
<evidence type="ECO:0000256" key="7">
    <source>
        <dbReference type="ARBA" id="ARBA00022764"/>
    </source>
</evidence>
<keyword evidence="11 13" id="KW-0408">Iron</keyword>
<feature type="binding site" evidence="13">
    <location>
        <position position="234"/>
    </location>
    <ligand>
        <name>Ca(2+)</name>
        <dbReference type="ChEBI" id="CHEBI:29108"/>
    </ligand>
</feature>
<dbReference type="EC" id="1.7.2.2" evidence="13"/>
<dbReference type="PANTHER" id="PTHR30633:SF0">
    <property type="entry name" value="CYTOCHROME C-552"/>
    <property type="match status" value="1"/>
</dbReference>
<evidence type="ECO:0000256" key="11">
    <source>
        <dbReference type="ARBA" id="ARBA00023004"/>
    </source>
</evidence>
<comment type="catalytic activity">
    <reaction evidence="12 13">
        <text>6 Fe(III)-[cytochrome c] + NH4(+) + 2 H2O = 6 Fe(II)-[cytochrome c] + nitrite + 8 H(+)</text>
        <dbReference type="Rhea" id="RHEA:13089"/>
        <dbReference type="Rhea" id="RHEA-COMP:10350"/>
        <dbReference type="Rhea" id="RHEA-COMP:14399"/>
        <dbReference type="ChEBI" id="CHEBI:15377"/>
        <dbReference type="ChEBI" id="CHEBI:15378"/>
        <dbReference type="ChEBI" id="CHEBI:16301"/>
        <dbReference type="ChEBI" id="CHEBI:28938"/>
        <dbReference type="ChEBI" id="CHEBI:29033"/>
        <dbReference type="ChEBI" id="CHEBI:29034"/>
        <dbReference type="EC" id="1.7.2.2"/>
    </reaction>
</comment>
<dbReference type="InterPro" id="IPR017570">
    <property type="entry name" value="Cyt_c_NO2Rdtase_formate-dep"/>
</dbReference>
<evidence type="ECO:0000256" key="4">
    <source>
        <dbReference type="ARBA" id="ARBA00022617"/>
    </source>
</evidence>
<proteinExistence type="inferred from homology"/>
<feature type="binding site" description="covalent" evidence="13">
    <location>
        <position position="305"/>
    </location>
    <ligand>
        <name>heme c</name>
        <dbReference type="ChEBI" id="CHEBI:61717"/>
        <label>4</label>
    </ligand>
</feature>
<feature type="binding site" description="axial binding residue" evidence="13">
    <location>
        <position position="232"/>
    </location>
    <ligand>
        <name>heme c</name>
        <dbReference type="ChEBI" id="CHEBI:61717"/>
        <label>3</label>
    </ligand>
    <ligandPart>
        <name>Fe</name>
        <dbReference type="ChEBI" id="CHEBI:18248"/>
    </ligandPart>
</feature>
<evidence type="ECO:0000256" key="1">
    <source>
        <dbReference type="ARBA" id="ARBA00004196"/>
    </source>
</evidence>
<dbReference type="GO" id="GO:0042279">
    <property type="term" value="F:nitrite reductase (cytochrome, ammonia-forming) activity"/>
    <property type="evidence" value="ECO:0007669"/>
    <property type="project" value="UniProtKB-UniRule"/>
</dbReference>
<keyword evidence="10 13" id="KW-0560">Oxidoreductase</keyword>
<comment type="pathway">
    <text evidence="13">Nitrogen metabolism; nitrate reduction (assimilation).</text>
</comment>
<feature type="binding site" evidence="13">
    <location>
        <position position="287"/>
    </location>
    <ligand>
        <name>substrate</name>
    </ligand>
</feature>
<feature type="binding site" description="axial binding residue" evidence="13">
    <location>
        <position position="152"/>
    </location>
    <ligand>
        <name>heme c</name>
        <dbReference type="ChEBI" id="CHEBI:61717"/>
        <label>1</label>
    </ligand>
    <ligandPart>
        <name>Fe</name>
        <dbReference type="ChEBI" id="CHEBI:18248"/>
    </ligandPart>
</feature>
<feature type="binding site" description="covalent" evidence="13">
    <location>
        <position position="228"/>
    </location>
    <ligand>
        <name>heme c</name>
        <dbReference type="ChEBI" id="CHEBI:61717"/>
        <label>3</label>
    </ligand>
</feature>
<reference evidence="15 16" key="1">
    <citation type="submission" date="2018-07" db="EMBL/GenBank/DDBJ databases">
        <title>Draft genome sequence of Ancylomarina sp. M1P.</title>
        <authorList>
            <person name="Yadav S."/>
            <person name="Villanueva L."/>
            <person name="Damste J.S.S."/>
        </authorList>
    </citation>
    <scope>NUCLEOTIDE SEQUENCE [LARGE SCALE GENOMIC DNA]</scope>
    <source>
        <strain evidence="15 16">M1P</strain>
    </source>
</reference>
<gene>
    <name evidence="13" type="primary">nrfA</name>
    <name evidence="15" type="ORF">DWB61_04260</name>
</gene>
<feature type="binding site" description="axial binding residue" evidence="13">
    <location>
        <position position="298"/>
    </location>
    <ligand>
        <name>heme c</name>
        <dbReference type="ChEBI" id="CHEBI:61717"/>
        <label>5</label>
    </ligand>
    <ligandPart>
        <name>Fe</name>
        <dbReference type="ChEBI" id="CHEBI:18248"/>
    </ligandPart>
</feature>
<evidence type="ECO:0000256" key="13">
    <source>
        <dbReference type="HAMAP-Rule" id="MF_01182"/>
    </source>
</evidence>
<evidence type="ECO:0000313" key="15">
    <source>
        <dbReference type="EMBL" id="RRG23613.1"/>
    </source>
</evidence>
<evidence type="ECO:0000256" key="6">
    <source>
        <dbReference type="ARBA" id="ARBA00022729"/>
    </source>
</evidence>
<evidence type="ECO:0000256" key="9">
    <source>
        <dbReference type="ARBA" id="ARBA00022982"/>
    </source>
</evidence>
<feature type="transmembrane region" description="Helical" evidence="14">
    <location>
        <begin position="12"/>
        <end position="33"/>
    </location>
</feature>
<keyword evidence="4 13" id="KW-0349">Heme</keyword>
<dbReference type="PIRSF" id="PIRSF000243">
    <property type="entry name" value="Cyt_c552"/>
    <property type="match status" value="1"/>
</dbReference>
<feature type="binding site" evidence="13">
    <location>
        <position position="286"/>
    </location>
    <ligand>
        <name>Ca(2+)</name>
        <dbReference type="ChEBI" id="CHEBI:29108"/>
    </ligand>
</feature>
<evidence type="ECO:0000256" key="14">
    <source>
        <dbReference type="SAM" id="Phobius"/>
    </source>
</evidence>
<dbReference type="Proteomes" id="UP000285794">
    <property type="component" value="Unassembled WGS sequence"/>
</dbReference>
<keyword evidence="7 13" id="KW-0574">Periplasm</keyword>
<name>A0A425Y537_9BACT</name>
<feature type="binding site" description="covalent" evidence="13">
    <location>
        <position position="339"/>
    </location>
    <ligand>
        <name>heme c</name>
        <dbReference type="ChEBI" id="CHEBI:61717"/>
        <label>5</label>
    </ligand>
</feature>
<feature type="binding site" description="axial binding residue" evidence="13">
    <location>
        <position position="323"/>
    </location>
    <ligand>
        <name>heme c</name>
        <dbReference type="ChEBI" id="CHEBI:61717"/>
        <label>2</label>
    </ligand>
    <ligandPart>
        <name>Fe</name>
        <dbReference type="ChEBI" id="CHEBI:18248"/>
    </ligandPart>
</feature>
<evidence type="ECO:0000256" key="10">
    <source>
        <dbReference type="ARBA" id="ARBA00023002"/>
    </source>
</evidence>
<dbReference type="GO" id="GO:0019645">
    <property type="term" value="P:anaerobic electron transport chain"/>
    <property type="evidence" value="ECO:0007669"/>
    <property type="project" value="TreeGrafter"/>
</dbReference>
<feature type="binding site" description="axial binding residue" evidence="13">
    <location>
        <position position="190"/>
    </location>
    <ligand>
        <name>heme c</name>
        <dbReference type="ChEBI" id="CHEBI:61717"/>
        <label>2</label>
    </ligand>
    <ligandPart>
        <name>Fe</name>
        <dbReference type="ChEBI" id="CHEBI:18248"/>
    </ligandPart>
</feature>
<evidence type="ECO:0000256" key="3">
    <source>
        <dbReference type="ARBA" id="ARBA00022448"/>
    </source>
</evidence>
<feature type="binding site" description="covalent" evidence="13">
    <location>
        <position position="151"/>
    </location>
    <ligand>
        <name>heme c</name>
        <dbReference type="ChEBI" id="CHEBI:61717"/>
        <label>1</label>
    </ligand>
</feature>